<dbReference type="Gene3D" id="3.90.180.10">
    <property type="entry name" value="Medium-chain alcohol dehydrogenases, catalytic domain"/>
    <property type="match status" value="1"/>
</dbReference>
<evidence type="ECO:0000313" key="1">
    <source>
        <dbReference type="EMBL" id="WMB28120.1"/>
    </source>
</evidence>
<dbReference type="EMBL" id="CP110509">
    <property type="protein sequence ID" value="WMB28120.1"/>
    <property type="molecule type" value="Genomic_DNA"/>
</dbReference>
<organism evidence="1 2">
    <name type="scientific">Streptococcus didelphis</name>
    <dbReference type="NCBI Taxonomy" id="102886"/>
    <lineage>
        <taxon>Bacteria</taxon>
        <taxon>Bacillati</taxon>
        <taxon>Bacillota</taxon>
        <taxon>Bacilli</taxon>
        <taxon>Lactobacillales</taxon>
        <taxon>Streptococcaceae</taxon>
        <taxon>Streptococcus</taxon>
    </lineage>
</organism>
<dbReference type="RefSeq" id="WP_018366185.1">
    <property type="nucleotide sequence ID" value="NZ_CP104407.1"/>
</dbReference>
<gene>
    <name evidence="1" type="ORF">N1496_09565</name>
</gene>
<name>A0ABY9LH27_9STRE</name>
<dbReference type="Gene3D" id="3.40.50.720">
    <property type="entry name" value="NAD(P)-binding Rossmann-like Domain"/>
    <property type="match status" value="1"/>
</dbReference>
<sequence>MSFKTDYNTQSFVYFYSIHPNFSRAVSFLDNGGKYVFCGFLNQHPVLSKENDKTLNTEEIFNSLKLVIVKNISLIGNCLGSQEDLNKVIEIYSSNMSPTIDSEYNLGQLEEFLTRSFFDKNKLGKCVIDYSKEGVTYV</sequence>
<evidence type="ECO:0000313" key="2">
    <source>
        <dbReference type="Proteomes" id="UP001238096"/>
    </source>
</evidence>
<dbReference type="Proteomes" id="UP001238096">
    <property type="component" value="Chromosome"/>
</dbReference>
<proteinExistence type="predicted"/>
<keyword evidence="2" id="KW-1185">Reference proteome</keyword>
<reference evidence="2" key="1">
    <citation type="submission" date="2022-10" db="EMBL/GenBank/DDBJ databases">
        <title>Streptococcus didelphis as causative of fatal infections in opossums (Didelphis albiventris).</title>
        <authorList>
            <person name="Breyer G.M."/>
            <person name="Da Silva M.E.R.J."/>
            <person name="Siqueira F.M."/>
        </authorList>
    </citation>
    <scope>NUCLEOTIDE SEQUENCE [LARGE SCALE GENOMIC DNA]</scope>
    <source>
        <strain evidence="2">LBVP101/21</strain>
    </source>
</reference>
<protein>
    <submittedName>
        <fullName evidence="1">Uncharacterized protein</fullName>
    </submittedName>
</protein>
<accession>A0ABY9LH27</accession>